<protein>
    <submittedName>
        <fullName evidence="1">Uncharacterized protein</fullName>
    </submittedName>
</protein>
<keyword evidence="2" id="KW-1185">Reference proteome</keyword>
<dbReference type="STRING" id="1121001.SAMN02745857_04183"/>
<proteinExistence type="predicted"/>
<dbReference type="AlphaFoldDB" id="A0A1W1Y120"/>
<name>A0A1W1Y120_9NEIS</name>
<evidence type="ECO:0000313" key="1">
    <source>
        <dbReference type="EMBL" id="SMC29842.1"/>
    </source>
</evidence>
<reference evidence="1 2" key="1">
    <citation type="submission" date="2017-04" db="EMBL/GenBank/DDBJ databases">
        <authorList>
            <person name="Afonso C.L."/>
            <person name="Miller P.J."/>
            <person name="Scott M.A."/>
            <person name="Spackman E."/>
            <person name="Goraichik I."/>
            <person name="Dimitrov K.M."/>
            <person name="Suarez D.L."/>
            <person name="Swayne D.E."/>
        </authorList>
    </citation>
    <scope>NUCLEOTIDE SEQUENCE [LARGE SCALE GENOMIC DNA]</scope>
    <source>
        <strain evidence="1 2">DSM 23236</strain>
    </source>
</reference>
<dbReference type="EMBL" id="FWXD01000047">
    <property type="protein sequence ID" value="SMC29842.1"/>
    <property type="molecule type" value="Genomic_DNA"/>
</dbReference>
<evidence type="ECO:0000313" key="2">
    <source>
        <dbReference type="Proteomes" id="UP000192761"/>
    </source>
</evidence>
<accession>A0A1W1Y120</accession>
<gene>
    <name evidence="1" type="ORF">SAMN02745857_04183</name>
</gene>
<dbReference type="Proteomes" id="UP000192761">
    <property type="component" value="Unassembled WGS sequence"/>
</dbReference>
<organism evidence="1 2">
    <name type="scientific">Andreprevotia lacus DSM 23236</name>
    <dbReference type="NCBI Taxonomy" id="1121001"/>
    <lineage>
        <taxon>Bacteria</taxon>
        <taxon>Pseudomonadati</taxon>
        <taxon>Pseudomonadota</taxon>
        <taxon>Betaproteobacteria</taxon>
        <taxon>Neisseriales</taxon>
        <taxon>Chitinibacteraceae</taxon>
        <taxon>Andreprevotia</taxon>
    </lineage>
</organism>
<sequence length="198" mass="22877">MVPPRFPNFVPRGSVREYQVQLKEKLSLIFQPDEVEIEWAAMADERTLYSPRLDTAVGPFATHKIYIDEYDQLIRAHQPLLLQLFNMHRANLRAHNQPDDHFDFERLCTRNLNARCFLAFEIENNVSRKHLMGGAINAAALGRIGLAIAWNQEKLRAFIRMRSYLLFLAQVGKNTFDPSNLLILSKEQVMEAINANLI</sequence>